<dbReference type="GO" id="GO:0015421">
    <property type="term" value="F:ABC-type oligopeptide transporter activity"/>
    <property type="evidence" value="ECO:0007669"/>
    <property type="project" value="TreeGrafter"/>
</dbReference>
<dbReference type="GO" id="GO:0010329">
    <property type="term" value="F:auxin efflux transmembrane transporter activity"/>
    <property type="evidence" value="ECO:0007669"/>
    <property type="project" value="UniProtKB-ARBA"/>
</dbReference>
<feature type="domain" description="ABC transporter" evidence="13">
    <location>
        <begin position="384"/>
        <end position="620"/>
    </location>
</feature>
<keyword evidence="9 12" id="KW-0472">Membrane</keyword>
<gene>
    <name evidence="15" type="ORF">F383_12279</name>
</gene>
<evidence type="ECO:0000256" key="5">
    <source>
        <dbReference type="ARBA" id="ARBA00022737"/>
    </source>
</evidence>
<feature type="transmembrane region" description="Helical" evidence="12">
    <location>
        <begin position="848"/>
        <end position="875"/>
    </location>
</feature>
<comment type="similarity">
    <text evidence="2">Belongs to the ABC transporter superfamily. ABCB family. Multidrug resistance exporter (TC 3.A.1.201) subfamily.</text>
</comment>
<dbReference type="InterPro" id="IPR017871">
    <property type="entry name" value="ABC_transporter-like_CS"/>
</dbReference>
<dbReference type="FunFam" id="1.20.1560.10:FF:000044">
    <property type="entry name" value="ABC transporter B family member 9"/>
    <property type="match status" value="1"/>
</dbReference>
<feature type="compositionally biased region" description="Basic and acidic residues" evidence="11">
    <location>
        <begin position="17"/>
        <end position="38"/>
    </location>
</feature>
<dbReference type="PANTHER" id="PTHR43394">
    <property type="entry name" value="ATP-DEPENDENT PERMEASE MDL1, MITOCHONDRIAL"/>
    <property type="match status" value="1"/>
</dbReference>
<accession>A0A0B0PXE2</accession>
<feature type="transmembrane region" description="Helical" evidence="12">
    <location>
        <begin position="715"/>
        <end position="739"/>
    </location>
</feature>
<dbReference type="Gene3D" id="1.20.1560.10">
    <property type="entry name" value="ABC transporter type 1, transmembrane domain"/>
    <property type="match status" value="3"/>
</dbReference>
<dbReference type="SUPFAM" id="SSF90123">
    <property type="entry name" value="ABC transporter transmembrane region"/>
    <property type="match status" value="2"/>
</dbReference>
<evidence type="ECO:0000256" key="10">
    <source>
        <dbReference type="ARBA" id="ARBA00023180"/>
    </source>
</evidence>
<sequence>MATENGSNGDTNLHEASTSKKQEQLNGENKDTETNKKNEKTNSIPFYKLFAFADRTDIVLMIIGTIGAIGNGLCMPLMTTILGDLIDAFGQNQSNDRVVHVVSRVALRFVYLAAGAGTAACLQVSCWMVTGERQAARIRGLYLKTILRQDIAFFDVETTTGEVVGRMSGDTVLIQDAMGEKVGKFLQLVSTFLGGFVIAFVRGWLLALVMMSAIPLLVTAGGAMALIISKMVSRGQAAYAKAGTVVEETIGSIRTVASFTGEQQAISKYSKLLVTAYKSGVHEGTAAGLGLGVAMMILFCSYGMAVWFGGRLILNNGYTGGQVINVIVAVLIGSLSLGQSSPCMSAFAAGQAAAFKMFETINRKPEIDPYNMSGKVLEDINGDVELRDVYFSYPARTEEQIFSGFSLSIPCGTTVALVGQSGSGKSTVISLIERFYDPQAGEVLIDGINLKEFQLRWIRGKIGLVSQEPVLFTASIKDNIAYGKEGATVEEIRAAAELANAANFIDKLPQGLDTMVGEHGTQLSGGQKQRVAIARAILKDPRILLLDEATSALDAESERVVQEALDRIMGNRTTIIVAHRLSTVRNADTIAVIHRGKMVEKGSHSELLKDPEGAYSQLIRLQEVNKESEQVTDVSEVNPESFRQSSLRRSMKRSISRGSSIGSSSRHSLSIAFGVPTGIEVNEPAVVKTEDSTEQSSKYPEVPIRRLAYLNKPEIPVLLLGTIAATINGCILPIYGLLISRVIETFYKPPHELRQDTRFWALIYVALGSAALLACPSRTYFFSVAGCKLIQRIRLMCFSKVVHMEVGWFDEPDNSSGSIGARLSADAATIRALVGDALAQMVSNLASAVAGLVIAFVASWQLAFIIIGLIPLLGVNGYVQIRAMKGFSADAKMMYEEASQVASDAVGSIRTVASFSAEEKVMELYRKKCEGPLKAGIRQGLISGGGFGLSFFLLFNVYATSFYSGSRLVESGDATFSDVFQVFFALTMATVGISQSSTLAPDSSKARSAAASIFAIIDRKSKIDPSDESGTTLENVKGDIELSHVSFKYPLRPDIQIFQDLSLSIPAGKTVALVGESGSGKSTVISLLQRFYDPNSGCITIDGVEIQTLQLKWLRQQMGLVSQEPILFNETIRANIAYGKGGNATEAEILAASELANAHKFISSLQQGYDTLVGERGVQLSGGQKQRVAIARAIVKSPKILLLDEATSALDAESERVVQDALDKIMVDRTTVVVAHRLSTIKNADMIAVVKNGVIVEKGKHDTLINMKDGFYASLVALHMSASTS</sequence>
<dbReference type="PROSITE" id="PS50929">
    <property type="entry name" value="ABC_TM1F"/>
    <property type="match status" value="2"/>
</dbReference>
<proteinExistence type="inferred from homology"/>
<feature type="transmembrane region" description="Helical" evidence="12">
    <location>
        <begin position="185"/>
        <end position="201"/>
    </location>
</feature>
<evidence type="ECO:0000256" key="4">
    <source>
        <dbReference type="ARBA" id="ARBA00022692"/>
    </source>
</evidence>
<feature type="transmembrane region" description="Helical" evidence="12">
    <location>
        <begin position="759"/>
        <end position="781"/>
    </location>
</feature>
<evidence type="ECO:0000256" key="9">
    <source>
        <dbReference type="ARBA" id="ARBA00023136"/>
    </source>
</evidence>
<keyword evidence="7" id="KW-0067">ATP-binding</keyword>
<dbReference type="InterPro" id="IPR036640">
    <property type="entry name" value="ABC1_TM_sf"/>
</dbReference>
<dbReference type="SUPFAM" id="SSF52540">
    <property type="entry name" value="P-loop containing nucleoside triphosphate hydrolases"/>
    <property type="match status" value="2"/>
</dbReference>
<keyword evidence="6" id="KW-0547">Nucleotide-binding</keyword>
<feature type="domain" description="ABC transmembrane type-1" evidence="14">
    <location>
        <begin position="62"/>
        <end position="349"/>
    </location>
</feature>
<dbReference type="FunFam" id="1.20.1560.10:FF:000025">
    <property type="entry name" value="ABC transporter B family member 9"/>
    <property type="match status" value="1"/>
</dbReference>
<evidence type="ECO:0000313" key="16">
    <source>
        <dbReference type="Proteomes" id="UP000032142"/>
    </source>
</evidence>
<feature type="domain" description="ABC transmembrane type-1" evidence="14">
    <location>
        <begin position="719"/>
        <end position="1005"/>
    </location>
</feature>
<feature type="transmembrane region" description="Helical" evidence="12">
    <location>
        <begin position="286"/>
        <end position="308"/>
    </location>
</feature>
<evidence type="ECO:0000256" key="3">
    <source>
        <dbReference type="ARBA" id="ARBA00022448"/>
    </source>
</evidence>
<protein>
    <submittedName>
        <fullName evidence="15">ABC transporter B family member 21</fullName>
    </submittedName>
</protein>
<feature type="region of interest" description="Disordered" evidence="11">
    <location>
        <begin position="1"/>
        <end position="38"/>
    </location>
</feature>
<dbReference type="EMBL" id="KN448038">
    <property type="protein sequence ID" value="KHG29119.1"/>
    <property type="molecule type" value="Genomic_DNA"/>
</dbReference>
<evidence type="ECO:0000256" key="12">
    <source>
        <dbReference type="SAM" id="Phobius"/>
    </source>
</evidence>
<dbReference type="InterPro" id="IPR039421">
    <property type="entry name" value="Type_1_exporter"/>
</dbReference>
<dbReference type="Pfam" id="PF00664">
    <property type="entry name" value="ABC_membrane"/>
    <property type="match status" value="2"/>
</dbReference>
<keyword evidence="10" id="KW-0325">Glycoprotein</keyword>
<evidence type="ECO:0000256" key="2">
    <source>
        <dbReference type="ARBA" id="ARBA00007577"/>
    </source>
</evidence>
<evidence type="ECO:0000256" key="6">
    <source>
        <dbReference type="ARBA" id="ARBA00022741"/>
    </source>
</evidence>
<evidence type="ECO:0000256" key="1">
    <source>
        <dbReference type="ARBA" id="ARBA00004651"/>
    </source>
</evidence>
<evidence type="ECO:0000259" key="13">
    <source>
        <dbReference type="PROSITE" id="PS50893"/>
    </source>
</evidence>
<dbReference type="GO" id="GO:0016887">
    <property type="term" value="F:ATP hydrolysis activity"/>
    <property type="evidence" value="ECO:0007669"/>
    <property type="project" value="InterPro"/>
</dbReference>
<dbReference type="GO" id="GO:0090374">
    <property type="term" value="P:oligopeptide export from mitochondrion"/>
    <property type="evidence" value="ECO:0007669"/>
    <property type="project" value="TreeGrafter"/>
</dbReference>
<feature type="compositionally biased region" description="Polar residues" evidence="11">
    <location>
        <begin position="1"/>
        <end position="16"/>
    </location>
</feature>
<feature type="domain" description="ABC transporter" evidence="13">
    <location>
        <begin position="1040"/>
        <end position="1277"/>
    </location>
</feature>
<dbReference type="PROSITE" id="PS00211">
    <property type="entry name" value="ABC_TRANSPORTER_1"/>
    <property type="match status" value="2"/>
</dbReference>
<name>A0A0B0PXE2_GOSAR</name>
<organism evidence="15 16">
    <name type="scientific">Gossypium arboreum</name>
    <name type="common">Tree cotton</name>
    <name type="synonym">Gossypium nanking</name>
    <dbReference type="NCBI Taxonomy" id="29729"/>
    <lineage>
        <taxon>Eukaryota</taxon>
        <taxon>Viridiplantae</taxon>
        <taxon>Streptophyta</taxon>
        <taxon>Embryophyta</taxon>
        <taxon>Tracheophyta</taxon>
        <taxon>Spermatophyta</taxon>
        <taxon>Magnoliopsida</taxon>
        <taxon>eudicotyledons</taxon>
        <taxon>Gunneridae</taxon>
        <taxon>Pentapetalae</taxon>
        <taxon>rosids</taxon>
        <taxon>malvids</taxon>
        <taxon>Malvales</taxon>
        <taxon>Malvaceae</taxon>
        <taxon>Malvoideae</taxon>
        <taxon>Gossypium</taxon>
    </lineage>
</organism>
<dbReference type="FunFam" id="1.20.1560.10:FF:000009">
    <property type="entry name" value="ABC transporter B family member 1"/>
    <property type="match status" value="1"/>
</dbReference>
<feature type="transmembrane region" description="Helical" evidence="12">
    <location>
        <begin position="58"/>
        <end position="78"/>
    </location>
</feature>
<feature type="region of interest" description="Disordered" evidence="11">
    <location>
        <begin position="630"/>
        <end position="649"/>
    </location>
</feature>
<feature type="transmembrane region" description="Helical" evidence="12">
    <location>
        <begin position="940"/>
        <end position="959"/>
    </location>
</feature>
<keyword evidence="4 12" id="KW-0812">Transmembrane</keyword>
<dbReference type="PROSITE" id="PS50893">
    <property type="entry name" value="ABC_TRANSPORTER_2"/>
    <property type="match status" value="2"/>
</dbReference>
<dbReference type="InterPro" id="IPR003593">
    <property type="entry name" value="AAA+_ATPase"/>
</dbReference>
<dbReference type="Pfam" id="PF00005">
    <property type="entry name" value="ABC_tran"/>
    <property type="match status" value="2"/>
</dbReference>
<evidence type="ECO:0000313" key="15">
    <source>
        <dbReference type="EMBL" id="KHG29119.1"/>
    </source>
</evidence>
<feature type="transmembrane region" description="Helical" evidence="12">
    <location>
        <begin position="109"/>
        <end position="129"/>
    </location>
</feature>
<dbReference type="GO" id="GO:0005743">
    <property type="term" value="C:mitochondrial inner membrane"/>
    <property type="evidence" value="ECO:0007669"/>
    <property type="project" value="TreeGrafter"/>
</dbReference>
<keyword evidence="16" id="KW-1185">Reference proteome</keyword>
<evidence type="ECO:0000256" key="7">
    <source>
        <dbReference type="ARBA" id="ARBA00022840"/>
    </source>
</evidence>
<dbReference type="Gene3D" id="3.40.50.300">
    <property type="entry name" value="P-loop containing nucleotide triphosphate hydrolases"/>
    <property type="match status" value="2"/>
</dbReference>
<dbReference type="Proteomes" id="UP000032142">
    <property type="component" value="Unassembled WGS sequence"/>
</dbReference>
<dbReference type="GO" id="GO:0005886">
    <property type="term" value="C:plasma membrane"/>
    <property type="evidence" value="ECO:0007669"/>
    <property type="project" value="UniProtKB-SubCell"/>
</dbReference>
<keyword evidence="3" id="KW-0813">Transport</keyword>
<dbReference type="SMART" id="SM00382">
    <property type="entry name" value="AAA"/>
    <property type="match status" value="2"/>
</dbReference>
<dbReference type="PANTHER" id="PTHR43394:SF16">
    <property type="entry name" value="ABC TRANSPORTER B FAMILY MEMBER 4-LIKE ISOFORM X1"/>
    <property type="match status" value="1"/>
</dbReference>
<dbReference type="InterPro" id="IPR027417">
    <property type="entry name" value="P-loop_NTPase"/>
</dbReference>
<feature type="transmembrane region" description="Helical" evidence="12">
    <location>
        <begin position="207"/>
        <end position="228"/>
    </location>
</feature>
<evidence type="ECO:0000256" key="8">
    <source>
        <dbReference type="ARBA" id="ARBA00022989"/>
    </source>
</evidence>
<comment type="subcellular location">
    <subcellularLocation>
        <location evidence="1">Cell membrane</location>
        <topology evidence="1">Multi-pass membrane protein</topology>
    </subcellularLocation>
</comment>
<dbReference type="GO" id="GO:0010328">
    <property type="term" value="F:auxin influx transmembrane transporter activity"/>
    <property type="evidence" value="ECO:0007669"/>
    <property type="project" value="UniProtKB-ARBA"/>
</dbReference>
<evidence type="ECO:0000259" key="14">
    <source>
        <dbReference type="PROSITE" id="PS50929"/>
    </source>
</evidence>
<keyword evidence="8 12" id="KW-1133">Transmembrane helix</keyword>
<dbReference type="GO" id="GO:0005524">
    <property type="term" value="F:ATP binding"/>
    <property type="evidence" value="ECO:0007669"/>
    <property type="project" value="UniProtKB-KW"/>
</dbReference>
<keyword evidence="5" id="KW-0677">Repeat</keyword>
<dbReference type="CDD" id="cd03249">
    <property type="entry name" value="ABC_MTABC3_MDL1_MDL2"/>
    <property type="match status" value="2"/>
</dbReference>
<reference evidence="16" key="1">
    <citation type="submission" date="2014-09" db="EMBL/GenBank/DDBJ databases">
        <authorList>
            <person name="Mudge J."/>
            <person name="Ramaraj T."/>
            <person name="Lindquist I.E."/>
            <person name="Bharti A.K."/>
            <person name="Sundararajan A."/>
            <person name="Cameron C.T."/>
            <person name="Woodward J.E."/>
            <person name="May G.D."/>
            <person name="Brubaker C."/>
            <person name="Broadhvest J."/>
            <person name="Wilkins T.A."/>
        </authorList>
    </citation>
    <scope>NUCLEOTIDE SEQUENCE</scope>
    <source>
        <strain evidence="16">cv. AKA8401</strain>
    </source>
</reference>
<dbReference type="CDD" id="cd18577">
    <property type="entry name" value="ABC_6TM_Pgp_ABCB1_D1_like"/>
    <property type="match status" value="1"/>
</dbReference>
<dbReference type="CDD" id="cd18578">
    <property type="entry name" value="ABC_6TM_Pgp_ABCB1_D2_like"/>
    <property type="match status" value="1"/>
</dbReference>
<dbReference type="FunFam" id="3.40.50.300:FF:000066">
    <property type="entry name" value="ABC transporter B family member 1"/>
    <property type="match status" value="2"/>
</dbReference>
<evidence type="ECO:0000256" key="11">
    <source>
        <dbReference type="SAM" id="MobiDB-lite"/>
    </source>
</evidence>
<dbReference type="InterPro" id="IPR003439">
    <property type="entry name" value="ABC_transporter-like_ATP-bd"/>
</dbReference>
<dbReference type="InterPro" id="IPR011527">
    <property type="entry name" value="ABC1_TM_dom"/>
</dbReference>